<keyword evidence="2" id="KW-1185">Reference proteome</keyword>
<name>A0ABP8F8Z8_9MYCO</name>
<protein>
    <submittedName>
        <fullName evidence="1">Uncharacterized protein</fullName>
    </submittedName>
</protein>
<comment type="caution">
    <text evidence="1">The sequence shown here is derived from an EMBL/GenBank/DDBJ whole genome shotgun (WGS) entry which is preliminary data.</text>
</comment>
<organism evidence="1 2">
    <name type="scientific">Mycobacterium paraffinicum</name>
    <dbReference type="NCBI Taxonomy" id="53378"/>
    <lineage>
        <taxon>Bacteria</taxon>
        <taxon>Bacillati</taxon>
        <taxon>Actinomycetota</taxon>
        <taxon>Actinomycetes</taxon>
        <taxon>Mycobacteriales</taxon>
        <taxon>Mycobacteriaceae</taxon>
        <taxon>Mycobacterium</taxon>
    </lineage>
</organism>
<accession>A0ABP8F8Z8</accession>
<dbReference type="RefSeq" id="WP_264036820.1">
    <property type="nucleotide sequence ID" value="NZ_BAABGF010000055.1"/>
</dbReference>
<gene>
    <name evidence="1" type="ORF">GCM10023161_49850</name>
</gene>
<sequence>MTLTTRIRFLKQIDPQAVEQAAQRLIDAAGAVGVTMTAAPVVDTLDEHPAPPAAFVELRCEIPDDDDLGLADDLEFAIVKAMGSWAAPIAWQEQTSRQWFSDPREAATPYYVLIELRRQARTWEHLGVADEFSRRLLADSCQQIRLMRLDGPAQRQCR</sequence>
<proteinExistence type="predicted"/>
<dbReference type="EMBL" id="BAABGF010000055">
    <property type="protein sequence ID" value="GAA4297616.1"/>
    <property type="molecule type" value="Genomic_DNA"/>
</dbReference>
<dbReference type="Proteomes" id="UP001501417">
    <property type="component" value="Unassembled WGS sequence"/>
</dbReference>
<reference evidence="2" key="1">
    <citation type="journal article" date="2019" name="Int. J. Syst. Evol. Microbiol.">
        <title>The Global Catalogue of Microorganisms (GCM) 10K type strain sequencing project: providing services to taxonomists for standard genome sequencing and annotation.</title>
        <authorList>
            <consortium name="The Broad Institute Genomics Platform"/>
            <consortium name="The Broad Institute Genome Sequencing Center for Infectious Disease"/>
            <person name="Wu L."/>
            <person name="Ma J."/>
        </authorList>
    </citation>
    <scope>NUCLEOTIDE SEQUENCE [LARGE SCALE GENOMIC DNA]</scope>
    <source>
        <strain evidence="2">JCM 17782</strain>
    </source>
</reference>
<evidence type="ECO:0000313" key="1">
    <source>
        <dbReference type="EMBL" id="GAA4297616.1"/>
    </source>
</evidence>
<evidence type="ECO:0000313" key="2">
    <source>
        <dbReference type="Proteomes" id="UP001501417"/>
    </source>
</evidence>